<dbReference type="EMBL" id="UYWY01019831">
    <property type="protein sequence ID" value="VDM39450.1"/>
    <property type="molecule type" value="Genomic_DNA"/>
</dbReference>
<sequence>MRYGFRTRLRDCTNALRARAISSIDRRARVLACRSVLASGRAVVWAHDASVWCSLFSYCVCCVLVPKFWSHIPFYSHVSAPVHLVILPGTFWATNIAKLLS</sequence>
<accession>A0A183UI09</accession>
<dbReference type="Proteomes" id="UP000050794">
    <property type="component" value="Unassembled WGS sequence"/>
</dbReference>
<protein>
    <submittedName>
        <fullName evidence="3">Transmembrane protein</fullName>
    </submittedName>
</protein>
<reference evidence="3" key="1">
    <citation type="submission" date="2016-06" db="UniProtKB">
        <authorList>
            <consortium name="WormBaseParasite"/>
        </authorList>
    </citation>
    <scope>IDENTIFICATION</scope>
</reference>
<evidence type="ECO:0000313" key="3">
    <source>
        <dbReference type="WBParaSite" id="TCNE_0000812901-mRNA-1"/>
    </source>
</evidence>
<name>A0A183UI09_TOXCA</name>
<evidence type="ECO:0000313" key="2">
    <source>
        <dbReference type="Proteomes" id="UP000050794"/>
    </source>
</evidence>
<dbReference type="AlphaFoldDB" id="A0A183UI09"/>
<reference evidence="1 2" key="2">
    <citation type="submission" date="2018-11" db="EMBL/GenBank/DDBJ databases">
        <authorList>
            <consortium name="Pathogen Informatics"/>
        </authorList>
    </citation>
    <scope>NUCLEOTIDE SEQUENCE [LARGE SCALE GENOMIC DNA]</scope>
</reference>
<proteinExistence type="predicted"/>
<gene>
    <name evidence="1" type="ORF">TCNE_LOCUS8129</name>
</gene>
<organism evidence="2 3">
    <name type="scientific">Toxocara canis</name>
    <name type="common">Canine roundworm</name>
    <dbReference type="NCBI Taxonomy" id="6265"/>
    <lineage>
        <taxon>Eukaryota</taxon>
        <taxon>Metazoa</taxon>
        <taxon>Ecdysozoa</taxon>
        <taxon>Nematoda</taxon>
        <taxon>Chromadorea</taxon>
        <taxon>Rhabditida</taxon>
        <taxon>Spirurina</taxon>
        <taxon>Ascaridomorpha</taxon>
        <taxon>Ascaridoidea</taxon>
        <taxon>Toxocaridae</taxon>
        <taxon>Toxocara</taxon>
    </lineage>
</organism>
<keyword evidence="2" id="KW-1185">Reference proteome</keyword>
<evidence type="ECO:0000313" key="1">
    <source>
        <dbReference type="EMBL" id="VDM39450.1"/>
    </source>
</evidence>
<dbReference type="WBParaSite" id="TCNE_0000812901-mRNA-1">
    <property type="protein sequence ID" value="TCNE_0000812901-mRNA-1"/>
    <property type="gene ID" value="TCNE_0000812901"/>
</dbReference>